<accession>A0AAN8MFH8</accession>
<protein>
    <submittedName>
        <fullName evidence="2">Uncharacterized protein</fullName>
    </submittedName>
</protein>
<comment type="caution">
    <text evidence="2">The sequence shown here is derived from an EMBL/GenBank/DDBJ whole genome shotgun (WGS) entry which is preliminary data.</text>
</comment>
<proteinExistence type="predicted"/>
<sequence length="254" mass="28629">MLKPKLIYHCETVQSAFGECEGPVQTITIPVLLPVFKPKTCPQSVEKSDKPMIPNLPSTCPDGDYGTSSGPTFHSLPSGIGTYHLQADFVLAISRHMSEEGYQCALCQLGCASLATFRLTCWPAGRGRKGNCSFLYSAVFTVCPPEEDRRPSPQPGPSNLWRGDDQQPGPSRKRSSECLQNHCPDTKPTKRRRNEEPEVIISGRKRTKKSKHLNSPEPDHHTTKNHKKRLRSKRRLQEKLDRKLAKKLAKRYRI</sequence>
<dbReference type="AlphaFoldDB" id="A0AAN8MFH8"/>
<evidence type="ECO:0000313" key="3">
    <source>
        <dbReference type="Proteomes" id="UP001356427"/>
    </source>
</evidence>
<feature type="compositionally biased region" description="Basic residues" evidence="1">
    <location>
        <begin position="203"/>
        <end position="212"/>
    </location>
</feature>
<dbReference type="Proteomes" id="UP001356427">
    <property type="component" value="Unassembled WGS sequence"/>
</dbReference>
<gene>
    <name evidence="2" type="ORF">J4Q44_G00011510</name>
</gene>
<feature type="compositionally biased region" description="Basic and acidic residues" evidence="1">
    <location>
        <begin position="184"/>
        <end position="196"/>
    </location>
</feature>
<reference evidence="2 3" key="1">
    <citation type="submission" date="2021-04" db="EMBL/GenBank/DDBJ databases">
        <authorList>
            <person name="De Guttry C."/>
            <person name="Zahm M."/>
            <person name="Klopp C."/>
            <person name="Cabau C."/>
            <person name="Louis A."/>
            <person name="Berthelot C."/>
            <person name="Parey E."/>
            <person name="Roest Crollius H."/>
            <person name="Montfort J."/>
            <person name="Robinson-Rechavi M."/>
            <person name="Bucao C."/>
            <person name="Bouchez O."/>
            <person name="Gislard M."/>
            <person name="Lluch J."/>
            <person name="Milhes M."/>
            <person name="Lampietro C."/>
            <person name="Lopez Roques C."/>
            <person name="Donnadieu C."/>
            <person name="Braasch I."/>
            <person name="Desvignes T."/>
            <person name="Postlethwait J."/>
            <person name="Bobe J."/>
            <person name="Wedekind C."/>
            <person name="Guiguen Y."/>
        </authorList>
    </citation>
    <scope>NUCLEOTIDE SEQUENCE [LARGE SCALE GENOMIC DNA]</scope>
    <source>
        <strain evidence="2">Cs_M1</strain>
        <tissue evidence="2">Blood</tissue>
    </source>
</reference>
<dbReference type="EMBL" id="JAGTTL010000001">
    <property type="protein sequence ID" value="KAK6329173.1"/>
    <property type="molecule type" value="Genomic_DNA"/>
</dbReference>
<feature type="region of interest" description="Disordered" evidence="1">
    <location>
        <begin position="145"/>
        <end position="254"/>
    </location>
</feature>
<organism evidence="2 3">
    <name type="scientific">Coregonus suidteri</name>
    <dbReference type="NCBI Taxonomy" id="861788"/>
    <lineage>
        <taxon>Eukaryota</taxon>
        <taxon>Metazoa</taxon>
        <taxon>Chordata</taxon>
        <taxon>Craniata</taxon>
        <taxon>Vertebrata</taxon>
        <taxon>Euteleostomi</taxon>
        <taxon>Actinopterygii</taxon>
        <taxon>Neopterygii</taxon>
        <taxon>Teleostei</taxon>
        <taxon>Protacanthopterygii</taxon>
        <taxon>Salmoniformes</taxon>
        <taxon>Salmonidae</taxon>
        <taxon>Coregoninae</taxon>
        <taxon>Coregonus</taxon>
    </lineage>
</organism>
<keyword evidence="3" id="KW-1185">Reference proteome</keyword>
<name>A0AAN8MFH8_9TELE</name>
<evidence type="ECO:0000313" key="2">
    <source>
        <dbReference type="EMBL" id="KAK6329173.1"/>
    </source>
</evidence>
<evidence type="ECO:0000256" key="1">
    <source>
        <dbReference type="SAM" id="MobiDB-lite"/>
    </source>
</evidence>
<feature type="compositionally biased region" description="Basic residues" evidence="1">
    <location>
        <begin position="223"/>
        <end position="234"/>
    </location>
</feature>
<feature type="compositionally biased region" description="Basic residues" evidence="1">
    <location>
        <begin position="244"/>
        <end position="254"/>
    </location>
</feature>